<dbReference type="Proteomes" id="UP000770717">
    <property type="component" value="Unassembled WGS sequence"/>
</dbReference>
<dbReference type="AlphaFoldDB" id="A0A8J6JNV5"/>
<proteinExistence type="predicted"/>
<reference evidence="1" key="1">
    <citation type="thesis" date="2020" institute="ProQuest LLC" country="789 East Eisenhower Parkway, Ann Arbor, MI, USA">
        <title>Comparative Genomics and Chromosome Evolution.</title>
        <authorList>
            <person name="Mudd A.B."/>
        </authorList>
    </citation>
    <scope>NUCLEOTIDE SEQUENCE</scope>
    <source>
        <strain evidence="1">HN-11 Male</strain>
        <tissue evidence="1">Kidney and liver</tissue>
    </source>
</reference>
<evidence type="ECO:0000313" key="1">
    <source>
        <dbReference type="EMBL" id="KAG9467046.1"/>
    </source>
</evidence>
<name>A0A8J6JNV5_ELECQ</name>
<organism evidence="1 2">
    <name type="scientific">Eleutherodactylus coqui</name>
    <name type="common">Puerto Rican coqui</name>
    <dbReference type="NCBI Taxonomy" id="57060"/>
    <lineage>
        <taxon>Eukaryota</taxon>
        <taxon>Metazoa</taxon>
        <taxon>Chordata</taxon>
        <taxon>Craniata</taxon>
        <taxon>Vertebrata</taxon>
        <taxon>Euteleostomi</taxon>
        <taxon>Amphibia</taxon>
        <taxon>Batrachia</taxon>
        <taxon>Anura</taxon>
        <taxon>Neobatrachia</taxon>
        <taxon>Hyloidea</taxon>
        <taxon>Eleutherodactylidae</taxon>
        <taxon>Eleutherodactylinae</taxon>
        <taxon>Eleutherodactylus</taxon>
        <taxon>Eleutherodactylus</taxon>
    </lineage>
</organism>
<comment type="caution">
    <text evidence="1">The sequence shown here is derived from an EMBL/GenBank/DDBJ whole genome shotgun (WGS) entry which is preliminary data.</text>
</comment>
<accession>A0A8J6JNV5</accession>
<gene>
    <name evidence="1" type="ORF">GDO78_015719</name>
</gene>
<keyword evidence="2" id="KW-1185">Reference proteome</keyword>
<dbReference type="EMBL" id="WNTK01001655">
    <property type="protein sequence ID" value="KAG9467046.1"/>
    <property type="molecule type" value="Genomic_DNA"/>
</dbReference>
<evidence type="ECO:0000313" key="2">
    <source>
        <dbReference type="Proteomes" id="UP000770717"/>
    </source>
</evidence>
<protein>
    <submittedName>
        <fullName evidence="1">Uncharacterized protein</fullName>
    </submittedName>
</protein>
<sequence>MSVRTQTTFGVPPAHPAFALLLDALSGATLHSRQVCKLVCAATSPSTAPLRIKGCMLPTRIGRALRLLGYGSLGSRGSSAAPALGVGRVDTLIYLRAAVTLINSTLYSLQQSTNCFTSLFLFLFLFSFRLIQ</sequence>